<dbReference type="EMBL" id="JAODYH010000007">
    <property type="protein sequence ID" value="MCT9812272.1"/>
    <property type="molecule type" value="Genomic_DNA"/>
</dbReference>
<dbReference type="Proteomes" id="UP001525968">
    <property type="component" value="Unassembled WGS sequence"/>
</dbReference>
<dbReference type="PROSITE" id="PS51318">
    <property type="entry name" value="TAT"/>
    <property type="match status" value="1"/>
</dbReference>
<dbReference type="CDD" id="cd16014">
    <property type="entry name" value="PLC"/>
    <property type="match status" value="1"/>
</dbReference>
<protein>
    <recommendedName>
        <fullName evidence="2">phospholipase C</fullName>
        <ecNumber evidence="2">3.1.4.3</ecNumber>
    </recommendedName>
</protein>
<evidence type="ECO:0000256" key="1">
    <source>
        <dbReference type="ARBA" id="ARBA00009717"/>
    </source>
</evidence>
<feature type="domain" description="Bacterial phospholipase C C-terminal" evidence="4">
    <location>
        <begin position="505"/>
        <end position="589"/>
    </location>
</feature>
<dbReference type="NCBIfam" id="TIGR01409">
    <property type="entry name" value="TAT_signal_seq"/>
    <property type="match status" value="1"/>
</dbReference>
<evidence type="ECO:0000259" key="4">
    <source>
        <dbReference type="Pfam" id="PF05506"/>
    </source>
</evidence>
<dbReference type="InterPro" id="IPR019546">
    <property type="entry name" value="TAT_signal_bac_arc"/>
</dbReference>
<dbReference type="PANTHER" id="PTHR31956:SF36">
    <property type="entry name" value="NON-HEMOLYTIC PHOSPHOLIPASE C"/>
    <property type="match status" value="1"/>
</dbReference>
<dbReference type="Gene3D" id="3.40.720.10">
    <property type="entry name" value="Alkaline Phosphatase, subunit A"/>
    <property type="match status" value="1"/>
</dbReference>
<dbReference type="Pfam" id="PF04185">
    <property type="entry name" value="Phosphoesterase"/>
    <property type="match status" value="1"/>
</dbReference>
<dbReference type="InterPro" id="IPR008475">
    <property type="entry name" value="PLipase_C_C"/>
</dbReference>
<reference evidence="5 6" key="1">
    <citation type="submission" date="2022-09" db="EMBL/GenBank/DDBJ databases">
        <title>Draft genome of isolate Be4.</title>
        <authorList>
            <person name="Sanchez-Castro I."/>
            <person name="Martinez-Rodriguez P."/>
            <person name="Descostes M."/>
            <person name="Merroun M."/>
        </authorList>
    </citation>
    <scope>NUCLEOTIDE SEQUENCE [LARGE SCALE GENOMIC DNA]</scope>
    <source>
        <strain evidence="5 6">Be4</strain>
    </source>
</reference>
<comment type="caution">
    <text evidence="5">The sequence shown here is derived from an EMBL/GenBank/DDBJ whole genome shotgun (WGS) entry which is preliminary data.</text>
</comment>
<sequence>MQDDKTPNSRRNFLRGAATTAGAAAAMGLLPASIRRALAIPAATDTGTISDVQHVVILMQENRSFDHYFGTLRGVRGFGDRFAVPLSNGKAVFEQPPTSGPGTCMPFHFDTTNTSAQRTTGMAHSWPDGQQAWNAGRMNQWVAAKSARALGYYTQADMPYQFALADAFTICDAYHCSELTGTNSNRLFLWTGSNDPLGLGGGPAIDNTNDDLANTPGYSWTTYPERLEAAGIRWQVYQDMADNYTDNPLEGFTSFRNAYYATAPTEQQASLKARGLSTRALDGLAADVMAGTLPQVSWIVAPAKYSEHPGPSSPLWGAQYTAEVLDALTANPEVWSKTALFIMFDENDGYFDHMPPPAIPSLNADGSQAGQSTVDTLGERNTLKAPYLGAPFGMGWRVPMYVVSPWSKGGWVNSQVFDHTSVIRFLEERFGVMEPNISAWRRTVSGDLTGCFNFATPNLALPALPVIDGAAADAAIAKQTTYPTPVAPPPGTGTMPAQNTGVRWSRALPYELHASGRPDIEQRLYWLVFSNTGKAGAVFHVYDHLALAAVPRRYTVEPDKMLNDSWGLHANGYDLSVFGPNGFHRRFRGTLPTTLKGGVGLPETRVCYDVANGGVYVELHNIGSMSCNVTVEPSAYRADGPWHFALAPGQKIQQQWDLSPAKSWYDFTVTANVDDDGVFMRRFAGRVETGADGVSDPAMGLGS</sequence>
<evidence type="ECO:0000256" key="3">
    <source>
        <dbReference type="ARBA" id="ARBA00022801"/>
    </source>
</evidence>
<comment type="similarity">
    <text evidence="1">Belongs to the bacterial phospholipase C family.</text>
</comment>
<name>A0ABT2PST4_9BURK</name>
<dbReference type="RefSeq" id="WP_261501504.1">
    <property type="nucleotide sequence ID" value="NZ_JAODYH010000007.1"/>
</dbReference>
<dbReference type="InterPro" id="IPR017767">
    <property type="entry name" value="PC-PLC"/>
</dbReference>
<gene>
    <name evidence="5" type="ORF">N0K08_16630</name>
</gene>
<keyword evidence="3" id="KW-0378">Hydrolase</keyword>
<dbReference type="InterPro" id="IPR017850">
    <property type="entry name" value="Alkaline_phosphatase_core_sf"/>
</dbReference>
<evidence type="ECO:0000256" key="2">
    <source>
        <dbReference type="ARBA" id="ARBA00012018"/>
    </source>
</evidence>
<dbReference type="NCBIfam" id="TIGR03396">
    <property type="entry name" value="PC_PLC"/>
    <property type="match status" value="1"/>
</dbReference>
<dbReference type="InterPro" id="IPR006311">
    <property type="entry name" value="TAT_signal"/>
</dbReference>
<dbReference type="Pfam" id="PF05506">
    <property type="entry name" value="PLipase_C_C"/>
    <property type="match status" value="2"/>
</dbReference>
<dbReference type="PANTHER" id="PTHR31956">
    <property type="entry name" value="NON-SPECIFIC PHOSPHOLIPASE C4-RELATED"/>
    <property type="match status" value="1"/>
</dbReference>
<evidence type="ECO:0000313" key="5">
    <source>
        <dbReference type="EMBL" id="MCT9812272.1"/>
    </source>
</evidence>
<dbReference type="EC" id="3.1.4.3" evidence="2"/>
<feature type="domain" description="Bacterial phospholipase C C-terminal" evidence="4">
    <location>
        <begin position="602"/>
        <end position="686"/>
    </location>
</feature>
<keyword evidence="6" id="KW-1185">Reference proteome</keyword>
<accession>A0ABT2PST4</accession>
<organism evidence="5 6">
    <name type="scientific">Acidovorax bellezanensis</name>
    <dbReference type="NCBI Taxonomy" id="2976702"/>
    <lineage>
        <taxon>Bacteria</taxon>
        <taxon>Pseudomonadati</taxon>
        <taxon>Pseudomonadota</taxon>
        <taxon>Betaproteobacteria</taxon>
        <taxon>Burkholderiales</taxon>
        <taxon>Comamonadaceae</taxon>
        <taxon>Acidovorax</taxon>
    </lineage>
</organism>
<proteinExistence type="inferred from homology"/>
<dbReference type="InterPro" id="IPR007312">
    <property type="entry name" value="Phosphoesterase"/>
</dbReference>
<evidence type="ECO:0000313" key="6">
    <source>
        <dbReference type="Proteomes" id="UP001525968"/>
    </source>
</evidence>